<keyword evidence="1" id="KW-0812">Transmembrane</keyword>
<dbReference type="Proteomes" id="UP000652176">
    <property type="component" value="Unassembled WGS sequence"/>
</dbReference>
<keyword evidence="3" id="KW-1185">Reference proteome</keyword>
<evidence type="ECO:0000256" key="1">
    <source>
        <dbReference type="SAM" id="Phobius"/>
    </source>
</evidence>
<name>A0ABR9CUW2_9GAMM</name>
<organism evidence="2 3">
    <name type="scientific">Methylomonas albis</name>
    <dbReference type="NCBI Taxonomy" id="1854563"/>
    <lineage>
        <taxon>Bacteria</taxon>
        <taxon>Pseudomonadati</taxon>
        <taxon>Pseudomonadota</taxon>
        <taxon>Gammaproteobacteria</taxon>
        <taxon>Methylococcales</taxon>
        <taxon>Methylococcaceae</taxon>
        <taxon>Methylomonas</taxon>
    </lineage>
</organism>
<dbReference type="RefSeq" id="WP_192372545.1">
    <property type="nucleotide sequence ID" value="NZ_CAJHIV010000001.1"/>
</dbReference>
<comment type="caution">
    <text evidence="2">The sequence shown here is derived from an EMBL/GenBank/DDBJ whole genome shotgun (WGS) entry which is preliminary data.</text>
</comment>
<dbReference type="EMBL" id="JACXSS010000001">
    <property type="protein sequence ID" value="MBD9354556.1"/>
    <property type="molecule type" value="Genomic_DNA"/>
</dbReference>
<gene>
    <name evidence="2" type="ORF">IE877_01445</name>
</gene>
<keyword evidence="1" id="KW-0472">Membrane</keyword>
<protein>
    <submittedName>
        <fullName evidence="2">Uncharacterized protein</fullName>
    </submittedName>
</protein>
<keyword evidence="1" id="KW-1133">Transmembrane helix</keyword>
<reference evidence="2 3" key="1">
    <citation type="submission" date="2020-09" db="EMBL/GenBank/DDBJ databases">
        <title>Methylomonas albis sp. nov. and Methylomonas fluvii sp. nov.: Two cold-adapted methanotrophs from the River Elbe and an amended description of Methylovulum psychrotolerans strain Eb1.</title>
        <authorList>
            <person name="Bussmann I.K."/>
            <person name="Klings K.-W."/>
            <person name="Warnstedt J."/>
            <person name="Hoppert M."/>
            <person name="Saborowski A."/>
            <person name="Horn F."/>
            <person name="Liebner S."/>
        </authorList>
    </citation>
    <scope>NUCLEOTIDE SEQUENCE [LARGE SCALE GENOMIC DNA]</scope>
    <source>
        <strain evidence="2 3">EbA</strain>
    </source>
</reference>
<evidence type="ECO:0000313" key="2">
    <source>
        <dbReference type="EMBL" id="MBD9354556.1"/>
    </source>
</evidence>
<sequence length="95" mass="11089">MKNCPQCGQPRLGEEFKCPSCDVFYSQLDELLYEEQQKQESQTLKGAFKRIRAAENHSQALRNELKTIWRNTPLKTKIVIWTVIAFVFVLVVPIF</sequence>
<accession>A0ABR9CUW2</accession>
<feature type="transmembrane region" description="Helical" evidence="1">
    <location>
        <begin position="78"/>
        <end position="94"/>
    </location>
</feature>
<proteinExistence type="predicted"/>
<evidence type="ECO:0000313" key="3">
    <source>
        <dbReference type="Proteomes" id="UP000652176"/>
    </source>
</evidence>